<evidence type="ECO:0000313" key="2">
    <source>
        <dbReference type="EMBL" id="XCH31990.1"/>
    </source>
</evidence>
<protein>
    <recommendedName>
        <fullName evidence="1">NYN domain-containing protein</fullName>
    </recommendedName>
</protein>
<proteinExistence type="predicted"/>
<evidence type="ECO:0000259" key="1">
    <source>
        <dbReference type="Pfam" id="PF01936"/>
    </source>
</evidence>
<dbReference type="RefSeq" id="WP_353709414.1">
    <property type="nucleotide sequence ID" value="NZ_CP159290.1"/>
</dbReference>
<reference evidence="2" key="1">
    <citation type="submission" date="2024-06" db="EMBL/GenBank/DDBJ databases">
        <title>Complete genome sequence of the cellulolytic actinobacterium, Cellulosimicrobium ES-005.</title>
        <authorList>
            <person name="Matthews C.T."/>
            <person name="Underwood K.D."/>
            <person name="Ghanchi K.M."/>
            <person name="Fields S.D."/>
            <person name="Gardner S.G."/>
        </authorList>
    </citation>
    <scope>NUCLEOTIDE SEQUENCE</scope>
    <source>
        <strain evidence="2">ES-005</strain>
    </source>
</reference>
<dbReference type="EMBL" id="CP159290">
    <property type="protein sequence ID" value="XCH31990.1"/>
    <property type="molecule type" value="Genomic_DNA"/>
</dbReference>
<feature type="domain" description="NYN" evidence="1">
    <location>
        <begin position="91"/>
        <end position="141"/>
    </location>
</feature>
<dbReference type="AlphaFoldDB" id="A0AAU8G6Y4"/>
<organism evidence="2">
    <name type="scientific">Cellulosimicrobium sp. ES-005</name>
    <dbReference type="NCBI Taxonomy" id="3163031"/>
    <lineage>
        <taxon>Bacteria</taxon>
        <taxon>Bacillati</taxon>
        <taxon>Actinomycetota</taxon>
        <taxon>Actinomycetes</taxon>
        <taxon>Micrococcales</taxon>
        <taxon>Promicromonosporaceae</taxon>
        <taxon>Cellulosimicrobium</taxon>
    </lineage>
</organism>
<name>A0AAU8G6Y4_9MICO</name>
<dbReference type="Pfam" id="PF01936">
    <property type="entry name" value="NYN"/>
    <property type="match status" value="1"/>
</dbReference>
<sequence length="163" mass="17238">MNASDAPRTIRFIDIENLTGTGCLCEDAVRVTQVFIDQVSPRCVGDHEVLAVSHERNAPAAFLGWNGSAQFLLRPGHDGADLALLAELENVEFLATRYNRVVIASGDHAFAPTITALKAAGIDVLVIGPVGHVARQVRLAAGPSCITYVTTPTDLAARHALAA</sequence>
<accession>A0AAU8G6Y4</accession>
<dbReference type="Gene3D" id="3.40.50.1010">
    <property type="entry name" value="5'-nuclease"/>
    <property type="match status" value="1"/>
</dbReference>
<gene>
    <name evidence="2" type="ORF">ABRQ22_10060</name>
</gene>
<dbReference type="InterPro" id="IPR021139">
    <property type="entry name" value="NYN"/>
</dbReference>